<comment type="caution">
    <text evidence="2">The sequence shown here is derived from an EMBL/GenBank/DDBJ whole genome shotgun (WGS) entry which is preliminary data.</text>
</comment>
<organism evidence="2 3">
    <name type="scientific">Mycoplasmopsis ciconiae</name>
    <dbReference type="NCBI Taxonomy" id="561067"/>
    <lineage>
        <taxon>Bacteria</taxon>
        <taxon>Bacillati</taxon>
        <taxon>Mycoplasmatota</taxon>
        <taxon>Mycoplasmoidales</taxon>
        <taxon>Metamycoplasmataceae</taxon>
        <taxon>Mycoplasmopsis</taxon>
    </lineage>
</organism>
<name>A0ABU7MLQ9_9BACT</name>
<keyword evidence="1" id="KW-0732">Signal</keyword>
<dbReference type="EMBL" id="JAZDWZ010000007">
    <property type="protein sequence ID" value="MEE3928470.1"/>
    <property type="molecule type" value="Genomic_DNA"/>
</dbReference>
<proteinExistence type="predicted"/>
<evidence type="ECO:0000313" key="3">
    <source>
        <dbReference type="Proteomes" id="UP001344817"/>
    </source>
</evidence>
<accession>A0ABU7MLQ9</accession>
<dbReference type="RefSeq" id="WP_330500882.1">
    <property type="nucleotide sequence ID" value="NZ_JAZDWZ010000007.1"/>
</dbReference>
<feature type="signal peptide" evidence="1">
    <location>
        <begin position="1"/>
        <end position="27"/>
    </location>
</feature>
<dbReference type="Proteomes" id="UP001344817">
    <property type="component" value="Unassembled WGS sequence"/>
</dbReference>
<feature type="chain" id="PRO_5045687442" evidence="1">
    <location>
        <begin position="28"/>
        <end position="119"/>
    </location>
</feature>
<protein>
    <submittedName>
        <fullName evidence="2">Uncharacterized protein</fullName>
    </submittedName>
</protein>
<keyword evidence="3" id="KW-1185">Reference proteome</keyword>
<evidence type="ECO:0000256" key="1">
    <source>
        <dbReference type="SAM" id="SignalP"/>
    </source>
</evidence>
<reference evidence="2" key="1">
    <citation type="submission" date="2024-01" db="EMBL/GenBank/DDBJ databases">
        <title>Genome sequence of Mycoplasma ciconiae type strain DSM 25251.</title>
        <authorList>
            <person name="Spergser J."/>
        </authorList>
    </citation>
    <scope>NUCLEOTIDE SEQUENCE [LARGE SCALE GENOMIC DNA]</scope>
    <source>
        <strain evidence="2">DSM 25251</strain>
    </source>
</reference>
<gene>
    <name evidence="2" type="ORF">V2E24_02685</name>
</gene>
<evidence type="ECO:0000313" key="2">
    <source>
        <dbReference type="EMBL" id="MEE3928470.1"/>
    </source>
</evidence>
<sequence length="119" mass="13280">MKRKHKIITSVILATATISATTLSIYAFSSKNTTNKADNLNTLNTHTLQLNSNPSKGSFECNCLLNPGAHYNTQHSRIQVQIVQKLWSKYINGQDLSASEKETLDSLTKANLQYLLKIK</sequence>